<keyword evidence="1" id="KW-0853">WD repeat</keyword>
<dbReference type="SMART" id="SM00320">
    <property type="entry name" value="WD40"/>
    <property type="match status" value="3"/>
</dbReference>
<dbReference type="SUPFAM" id="SSF50978">
    <property type="entry name" value="WD40 repeat-like"/>
    <property type="match status" value="1"/>
</dbReference>
<keyword evidence="2" id="KW-0677">Repeat</keyword>
<evidence type="ECO:0000313" key="4">
    <source>
        <dbReference type="Proteomes" id="UP000717585"/>
    </source>
</evidence>
<reference evidence="3" key="1">
    <citation type="submission" date="2021-05" db="EMBL/GenBank/DDBJ databases">
        <title>A free-living protist that lacks canonical eukaryotic 1 DNA replication and segregation systems.</title>
        <authorList>
            <person name="Salas-Leiva D.E."/>
            <person name="Tromer E.C."/>
            <person name="Curtis B.A."/>
            <person name="Jerlstrom-Hultqvist J."/>
            <person name="Kolisko M."/>
            <person name="Yi Z."/>
            <person name="Salas-Leiva J.S."/>
            <person name="Gallot-Lavallee L."/>
            <person name="Kops G.J.P.L."/>
            <person name="Archibald J.M."/>
            <person name="Simpson A.G.B."/>
            <person name="Roger A.J."/>
        </authorList>
    </citation>
    <scope>NUCLEOTIDE SEQUENCE</scope>
    <source>
        <strain evidence="3">BICM</strain>
    </source>
</reference>
<dbReference type="InterPro" id="IPR015943">
    <property type="entry name" value="WD40/YVTN_repeat-like_dom_sf"/>
</dbReference>
<dbReference type="EMBL" id="JAHDYR010000012">
    <property type="protein sequence ID" value="KAG9395172.1"/>
    <property type="molecule type" value="Genomic_DNA"/>
</dbReference>
<protein>
    <submittedName>
        <fullName evidence="3">WD domain G-beta repeat</fullName>
    </submittedName>
</protein>
<dbReference type="PANTHER" id="PTHR22847">
    <property type="entry name" value="WD40 REPEAT PROTEIN"/>
    <property type="match status" value="1"/>
</dbReference>
<dbReference type="InterPro" id="IPR036322">
    <property type="entry name" value="WD40_repeat_dom_sf"/>
</dbReference>
<comment type="caution">
    <text evidence="3">The sequence shown here is derived from an EMBL/GenBank/DDBJ whole genome shotgun (WGS) entry which is preliminary data.</text>
</comment>
<sequence length="422" mass="45423">MSLPAGYSISRDPLTDPSFAKRRSTYEKAPIAERRIITSEALEKKRVPFHGNLTMATNSSALMMKQTCTTQRPHRQFERLPQYALSIDEHITSIAIQPVHAEDESVPLFAVGTEGGQVHVFEFGMRLVGRCLAHSQQTVTALAFSTIHPYIYSGSTDNSVKLLTFDRAAGQLVESARFNGSTATIKGVGSLYFPFKKGENDMVYGVALDTELRAWDVTGGQLHTRPAQSARVATGCLSMVAIPRVGEGSVVVVGTRGGDVRAFRADRAGLTQMGQPLQLHERSVVAMALWYDDGAPRIVTASSDRVVCWDFVPTGPAPMRMIGELELADIGLTHSVVRAVAATDDGLIAMAADGVHLLDAHSLSLGRPSLVGSLPLPQDGHFQPGPDRSVVTSVAFDATATRLLVGSTSTAYPFLVYGQVED</sequence>
<dbReference type="Pfam" id="PF00400">
    <property type="entry name" value="WD40"/>
    <property type="match status" value="1"/>
</dbReference>
<evidence type="ECO:0000256" key="1">
    <source>
        <dbReference type="ARBA" id="ARBA00022574"/>
    </source>
</evidence>
<proteinExistence type="predicted"/>
<organism evidence="3 4">
    <name type="scientific">Carpediemonas membranifera</name>
    <dbReference type="NCBI Taxonomy" id="201153"/>
    <lineage>
        <taxon>Eukaryota</taxon>
        <taxon>Metamonada</taxon>
        <taxon>Carpediemonas-like organisms</taxon>
        <taxon>Carpediemonas</taxon>
    </lineage>
</organism>
<name>A0A8J6BDE6_9EUKA</name>
<dbReference type="AlphaFoldDB" id="A0A8J6BDE6"/>
<dbReference type="InterPro" id="IPR001680">
    <property type="entry name" value="WD40_rpt"/>
</dbReference>
<dbReference type="Gene3D" id="2.130.10.10">
    <property type="entry name" value="YVTN repeat-like/Quinoprotein amine dehydrogenase"/>
    <property type="match status" value="2"/>
</dbReference>
<dbReference type="GO" id="GO:1990234">
    <property type="term" value="C:transferase complex"/>
    <property type="evidence" value="ECO:0007669"/>
    <property type="project" value="UniProtKB-ARBA"/>
</dbReference>
<evidence type="ECO:0000256" key="2">
    <source>
        <dbReference type="ARBA" id="ARBA00022737"/>
    </source>
</evidence>
<keyword evidence="4" id="KW-1185">Reference proteome</keyword>
<accession>A0A8J6BDE6</accession>
<dbReference type="Proteomes" id="UP000717585">
    <property type="component" value="Unassembled WGS sequence"/>
</dbReference>
<gene>
    <name evidence="3" type="ORF">J8273_0392</name>
</gene>
<dbReference type="PANTHER" id="PTHR22847:SF637">
    <property type="entry name" value="WD REPEAT DOMAIN 5B"/>
    <property type="match status" value="1"/>
</dbReference>
<evidence type="ECO:0000313" key="3">
    <source>
        <dbReference type="EMBL" id="KAG9395172.1"/>
    </source>
</evidence>